<accession>A0A8H7MGG9</accession>
<feature type="compositionally biased region" description="Polar residues" evidence="1">
    <location>
        <begin position="125"/>
        <end position="135"/>
    </location>
</feature>
<evidence type="ECO:0000313" key="3">
    <source>
        <dbReference type="EMBL" id="KAF9695469.1"/>
    </source>
</evidence>
<evidence type="ECO:0000259" key="2">
    <source>
        <dbReference type="Pfam" id="PF05183"/>
    </source>
</evidence>
<feature type="compositionally biased region" description="Acidic residues" evidence="1">
    <location>
        <begin position="181"/>
        <end position="190"/>
    </location>
</feature>
<dbReference type="Pfam" id="PF05183">
    <property type="entry name" value="RdRP"/>
    <property type="match status" value="1"/>
</dbReference>
<feature type="region of interest" description="Disordered" evidence="1">
    <location>
        <begin position="463"/>
        <end position="492"/>
    </location>
</feature>
<comment type="caution">
    <text evidence="3">The sequence shown here is derived from an EMBL/GenBank/DDBJ whole genome shotgun (WGS) entry which is preliminary data.</text>
</comment>
<dbReference type="Proteomes" id="UP000651452">
    <property type="component" value="Unassembled WGS sequence"/>
</dbReference>
<feature type="region of interest" description="Disordered" evidence="1">
    <location>
        <begin position="1"/>
        <end position="39"/>
    </location>
</feature>
<feature type="compositionally biased region" description="Basic and acidic residues" evidence="1">
    <location>
        <begin position="231"/>
        <end position="241"/>
    </location>
</feature>
<proteinExistence type="predicted"/>
<dbReference type="InterPro" id="IPR007855">
    <property type="entry name" value="RDRP"/>
</dbReference>
<dbReference type="GO" id="GO:0003968">
    <property type="term" value="F:RNA-directed RNA polymerase activity"/>
    <property type="evidence" value="ECO:0007669"/>
    <property type="project" value="UniProtKB-KW"/>
</dbReference>
<feature type="region of interest" description="Disordered" evidence="1">
    <location>
        <begin position="402"/>
        <end position="433"/>
    </location>
</feature>
<feature type="compositionally biased region" description="Low complexity" evidence="1">
    <location>
        <begin position="197"/>
        <end position="211"/>
    </location>
</feature>
<dbReference type="GO" id="GO:0031380">
    <property type="term" value="C:nuclear RNA-directed RNA polymerase complex"/>
    <property type="evidence" value="ECO:0007669"/>
    <property type="project" value="TreeGrafter"/>
</dbReference>
<gene>
    <name evidence="3" type="ORF">EKO04_006363</name>
</gene>
<feature type="region of interest" description="Disordered" evidence="1">
    <location>
        <begin position="125"/>
        <end position="159"/>
    </location>
</feature>
<protein>
    <recommendedName>
        <fullName evidence="2">RDRP core domain-containing protein</fullName>
    </recommendedName>
</protein>
<feature type="domain" description="RDRP core" evidence="2">
    <location>
        <begin position="605"/>
        <end position="1277"/>
    </location>
</feature>
<name>A0A8H7MGG9_9PLEO</name>
<dbReference type="OrthoDB" id="10055769at2759"/>
<evidence type="ECO:0000313" key="4">
    <source>
        <dbReference type="Proteomes" id="UP000651452"/>
    </source>
</evidence>
<dbReference type="PANTHER" id="PTHR23079">
    <property type="entry name" value="RNA-DEPENDENT RNA POLYMERASE"/>
    <property type="match status" value="1"/>
</dbReference>
<dbReference type="InterPro" id="IPR057596">
    <property type="entry name" value="RDRP_core"/>
</dbReference>
<feature type="compositionally biased region" description="Polar residues" evidence="1">
    <location>
        <begin position="364"/>
        <end position="380"/>
    </location>
</feature>
<keyword evidence="4" id="KW-1185">Reference proteome</keyword>
<dbReference type="GO" id="GO:0030422">
    <property type="term" value="P:siRNA processing"/>
    <property type="evidence" value="ECO:0007669"/>
    <property type="project" value="TreeGrafter"/>
</dbReference>
<dbReference type="GO" id="GO:0003723">
    <property type="term" value="F:RNA binding"/>
    <property type="evidence" value="ECO:0007669"/>
    <property type="project" value="UniProtKB-KW"/>
</dbReference>
<evidence type="ECO:0000256" key="1">
    <source>
        <dbReference type="SAM" id="MobiDB-lite"/>
    </source>
</evidence>
<organism evidence="3 4">
    <name type="scientific">Ascochyta lentis</name>
    <dbReference type="NCBI Taxonomy" id="205686"/>
    <lineage>
        <taxon>Eukaryota</taxon>
        <taxon>Fungi</taxon>
        <taxon>Dikarya</taxon>
        <taxon>Ascomycota</taxon>
        <taxon>Pezizomycotina</taxon>
        <taxon>Dothideomycetes</taxon>
        <taxon>Pleosporomycetidae</taxon>
        <taxon>Pleosporales</taxon>
        <taxon>Pleosporineae</taxon>
        <taxon>Didymellaceae</taxon>
        <taxon>Ascochyta</taxon>
    </lineage>
</organism>
<reference evidence="3" key="2">
    <citation type="submission" date="2020-09" db="EMBL/GenBank/DDBJ databases">
        <title>Reference genome assembly for Australian Ascochyta lentis isolate Al4.</title>
        <authorList>
            <person name="Lee R.C."/>
            <person name="Farfan-Caceres L.M."/>
            <person name="Debler J.W."/>
            <person name="Williams A.H."/>
            <person name="Henares B.M."/>
        </authorList>
    </citation>
    <scope>NUCLEOTIDE SEQUENCE</scope>
    <source>
        <strain evidence="3">Al4</strain>
    </source>
</reference>
<feature type="region of interest" description="Disordered" evidence="1">
    <location>
        <begin position="297"/>
        <end position="316"/>
    </location>
</feature>
<reference evidence="3" key="1">
    <citation type="submission" date="2018-12" db="EMBL/GenBank/DDBJ databases">
        <authorList>
            <person name="Syme R.A."/>
            <person name="Farfan-Caceres L."/>
            <person name="Lichtenzveig J."/>
        </authorList>
    </citation>
    <scope>NUCLEOTIDE SEQUENCE</scope>
    <source>
        <strain evidence="3">Al4</strain>
    </source>
</reference>
<dbReference type="PANTHER" id="PTHR23079:SF55">
    <property type="entry name" value="RNA-DIRECTED RNA POLYMERASE"/>
    <property type="match status" value="1"/>
</dbReference>
<feature type="compositionally biased region" description="Polar residues" evidence="1">
    <location>
        <begin position="463"/>
        <end position="488"/>
    </location>
</feature>
<feature type="region of interest" description="Disordered" evidence="1">
    <location>
        <begin position="360"/>
        <end position="380"/>
    </location>
</feature>
<feature type="region of interest" description="Disordered" evidence="1">
    <location>
        <begin position="177"/>
        <end position="273"/>
    </location>
</feature>
<sequence length="1525" mass="171333">MHQSSRLAYPQGNVGRGAGHRSAAAPASVPPSTPRKKGEGLDNLIRSLERQYQLGFKTNLEFKSPARNKTTADIVVDKIQYLYYSHGPALDEVLRTFASRAALLAKEQRLSELLHILRSKIQHESPISRTGTPMSARNVPPKILKTPQPSIEDTPRSRGLFDNYRQDAEASLHSAILDPESPTDEDEDEFVTPPSPRASSRSPSPSVTSISAKRRVQASAHLSLTATARKRPSDGSDDAGKSPKLTKTSKGKQPFDKPQIPAVPKPSSSLFKKPSLNMARSFNAPAASQSTVNTSFNTISSSQQTQPDTANTSFTSDADHTEVPYFFMKRTSSTTVGSLDDHDFLSVDAKLAEEAVVLERHAEPSNTPSQGRDSSSTWGSSIPEEELLDASARVESMHALSPGCRRLSPQQPAQRLGGSQPVHSPMKNGSFNQASLLGKSMNQSFPPPPGVSLELSPDKAMLQSRNPANGLSPITPQQQSSREQTPAESPSKIAHHIRDIPRQGLCVEDVESNTQLIPFFVLFICQRVAIEWSISLRDLLREIDIPSVMSDPDTFWLSLQSHPKIEQIKLKEPDRLWSAAKRGLDGFTFKGQINLSSKRSGSVFNLQLHPIQPDKSCRFQRRFGSDRFLYLNAPKLDFTNIHRFNKVDAQHIQWGWNDWLLAEHSFLGRTWRVFHIEPMKRAKTRGKKKTVTHDMRIILFAIKGCGVVEPCYIGEMLNWFLPFARNHGQSFCKAYARFDLGLSRTIPTLIFKPSQVSRVSDVIANGESEAAEYNDPTLDWKDVPDGQVMNDGCSVMSVGAAREIWKHLKKTTGVSGPLPSAFQGRIGGAKGMWMISAESFTRDPEDLAIWIRISDSQLKFEPHEADLHDDTFDPLRLTFEVSNFSSSPAHSELHVSFIPIMADRGVPRHVIADCMNERLDADRAELLDRLTDPVKMYDYIHRNSASSSDGIDVQWQAALPSALEEKIKLLIESGFSPTKLQFLARSVERFIKGRHLFQESTLRAPLGKATYLYGVVDPFGVLEPGEIHVQFSTSFVDEMTDEKYLNLKGHDVVVARQPACRRSDIQKVQAIIHPDLSHLVDVVVFPSRGQYPLAGKLQGGDYDGDIFWLCWDDKLVRPFRNAPAPVESPNPADYGIKQDKRKLSDVMNPNDVSDIDEFLRESFKFRNNKSLLGIATVFLEKQAYVENRIYSPTLDRICDMHDLLVDAAKQGYIFTTADFESYIQKTLLLNPKTRLPKYKEAMNDCMSTKEMGDMDKTREKQYRYKRNNIIDYLYFEVLRAHNVATMHKIRDALSTATEADHDLLHPRLRLSNCEDDVISEELRTAQEKVMKIYHSWTSGFHKDHSTDEYARLVEDCHRRYLAIQPQNVKHPLIRPWVECYLVPGQCLWDTLRASTLYYKLTRPTASTFVFMMAGKELARLKADCSPQTRGMVACIRANMKPKPIRALAIADEDDDDKEELASIIGDDSTRMSNYQQTTLQHPIAMTIPPSSALVKDWKSGGGRFAVCIHTENQNQHDIVLFDGLD</sequence>
<dbReference type="EMBL" id="RZGK01000011">
    <property type="protein sequence ID" value="KAF9695469.1"/>
    <property type="molecule type" value="Genomic_DNA"/>
</dbReference>